<dbReference type="InterPro" id="IPR053937">
    <property type="entry name" value="GOST_TM"/>
</dbReference>
<keyword evidence="2 6" id="KW-0812">Transmembrane</keyword>
<feature type="transmembrane region" description="Helical" evidence="6">
    <location>
        <begin position="276"/>
        <end position="298"/>
    </location>
</feature>
<organism evidence="8 9">
    <name type="scientific">Dermatophagoides pteronyssinus</name>
    <name type="common">European house dust mite</name>
    <dbReference type="NCBI Taxonomy" id="6956"/>
    <lineage>
        <taxon>Eukaryota</taxon>
        <taxon>Metazoa</taxon>
        <taxon>Ecdysozoa</taxon>
        <taxon>Arthropoda</taxon>
        <taxon>Chelicerata</taxon>
        <taxon>Arachnida</taxon>
        <taxon>Acari</taxon>
        <taxon>Acariformes</taxon>
        <taxon>Sarcoptiformes</taxon>
        <taxon>Astigmata</taxon>
        <taxon>Psoroptidia</taxon>
        <taxon>Analgoidea</taxon>
        <taxon>Pyroglyphidae</taxon>
        <taxon>Dermatophagoidinae</taxon>
        <taxon>Dermatophagoides</taxon>
    </lineage>
</organism>
<evidence type="ECO:0000256" key="2">
    <source>
        <dbReference type="ARBA" id="ARBA00022692"/>
    </source>
</evidence>
<reference evidence="8 9" key="2">
    <citation type="journal article" date="2022" name="Mol. Biol. Evol.">
        <title>Comparative Genomics Reveals Insights into the Divergent Evolution of Astigmatic Mites and Household Pest Adaptations.</title>
        <authorList>
            <person name="Xiong Q."/>
            <person name="Wan A.T."/>
            <person name="Liu X."/>
            <person name="Fung C.S."/>
            <person name="Xiao X."/>
            <person name="Malainual N."/>
            <person name="Hou J."/>
            <person name="Wang L."/>
            <person name="Wang M."/>
            <person name="Yang K.Y."/>
            <person name="Cui Y."/>
            <person name="Leung E.L."/>
            <person name="Nong W."/>
            <person name="Shin S.K."/>
            <person name="Au S.W."/>
            <person name="Jeong K.Y."/>
            <person name="Chew F.T."/>
            <person name="Hui J.H."/>
            <person name="Leung T.F."/>
            <person name="Tungtrongchitr A."/>
            <person name="Zhong N."/>
            <person name="Liu Z."/>
            <person name="Tsui S.K."/>
        </authorList>
    </citation>
    <scope>NUCLEOTIDE SEQUENCE [LARGE SCALE GENOMIC DNA]</scope>
    <source>
        <strain evidence="8">Derp</strain>
    </source>
</reference>
<evidence type="ECO:0000256" key="6">
    <source>
        <dbReference type="SAM" id="Phobius"/>
    </source>
</evidence>
<reference evidence="8 9" key="1">
    <citation type="journal article" date="2018" name="J. Allergy Clin. Immunol.">
        <title>High-quality assembly of Dermatophagoides pteronyssinus genome and transcriptome reveals a wide range of novel allergens.</title>
        <authorList>
            <person name="Liu X.Y."/>
            <person name="Yang K.Y."/>
            <person name="Wang M.Q."/>
            <person name="Kwok J.S."/>
            <person name="Zeng X."/>
            <person name="Yang Z."/>
            <person name="Xiao X.J."/>
            <person name="Lau C.P."/>
            <person name="Li Y."/>
            <person name="Huang Z.M."/>
            <person name="Ba J.G."/>
            <person name="Yim A.K."/>
            <person name="Ouyang C.Y."/>
            <person name="Ngai S.M."/>
            <person name="Chan T.F."/>
            <person name="Leung E.L."/>
            <person name="Liu L."/>
            <person name="Liu Z.G."/>
            <person name="Tsui S.K."/>
        </authorList>
    </citation>
    <scope>NUCLEOTIDE SEQUENCE [LARGE SCALE GENOMIC DNA]</scope>
    <source>
        <strain evidence="8">Derp</strain>
    </source>
</reference>
<sequence>MFFKIIVVVVVFIINVFCSMVVSAFPGHSKWSFTVNNEGNCHFFNAHSALFANSTIHMQISCDMPISSRDQNKINVGLVVRSSPCFEEYFGSEYWVMADYFSWYYHCPQSLFGDYGYKNVTYFKTDELKFDCNHLVDLKSLIDNGKFLTESVDSTNSRSCQSDDKLCDSSSTIRHISESANTHQIKNGHSITVPYDGNYLLILFIRFDNSDIDDDDQQYRSNLTVDINFESNSGQYLSAVDYPLLKFYGFMSCLYFIFALTWFIVSLIRWQELLKIQFFIAAIIFLGMVEKAIFFGVYQSVNRTGILNHNIFYLAELFSCIKRTLARVLLIIVSSGFEIIRPHLGSNRNKIITIGLFYFILGTFDSTIRIFKPKNDLTNGNLFSEIPLSLLDSIISWWIFSNLVQTTKILRLRRNCIKLDLFNYLTNVLVFSVLASVAFMIWQIHNHKLTSCLSTWKYLWIDEAYWHILFSIILVAIMILWRPSNNNQRYAFTSLLMDESQEELINKNQSNIMIENSTNGEMKMRFHKSSNNNHNDETEDIISQETADHLKWIENNIQTTTLIDASMPSLMDSDEELINTKFEMSKIQ</sequence>
<feature type="transmembrane region" description="Helical" evidence="6">
    <location>
        <begin position="247"/>
        <end position="270"/>
    </location>
</feature>
<evidence type="ECO:0000256" key="1">
    <source>
        <dbReference type="ARBA" id="ARBA00004141"/>
    </source>
</evidence>
<feature type="transmembrane region" description="Helical" evidence="6">
    <location>
        <begin position="464"/>
        <end position="481"/>
    </location>
</feature>
<evidence type="ECO:0000259" key="7">
    <source>
        <dbReference type="Pfam" id="PF06814"/>
    </source>
</evidence>
<evidence type="ECO:0000313" key="9">
    <source>
        <dbReference type="Proteomes" id="UP000887458"/>
    </source>
</evidence>
<evidence type="ECO:0000256" key="3">
    <source>
        <dbReference type="ARBA" id="ARBA00022729"/>
    </source>
</evidence>
<keyword evidence="9" id="KW-1185">Reference proteome</keyword>
<evidence type="ECO:0000313" key="8">
    <source>
        <dbReference type="EMBL" id="KAH9422228.1"/>
    </source>
</evidence>
<dbReference type="PANTHER" id="PTHR21229">
    <property type="entry name" value="LUNG SEVEN TRANSMEMBRANE RECEPTOR"/>
    <property type="match status" value="1"/>
</dbReference>
<keyword evidence="4 6" id="KW-1133">Transmembrane helix</keyword>
<dbReference type="InterPro" id="IPR009637">
    <property type="entry name" value="GPR107/GPR108-like"/>
</dbReference>
<feature type="transmembrane region" description="Helical" evidence="6">
    <location>
        <begin position="6"/>
        <end position="25"/>
    </location>
</feature>
<comment type="caution">
    <text evidence="8">The sequence shown here is derived from an EMBL/GenBank/DDBJ whole genome shotgun (WGS) entry which is preliminary data.</text>
</comment>
<keyword evidence="5 6" id="KW-0472">Membrane</keyword>
<feature type="transmembrane region" description="Helical" evidence="6">
    <location>
        <begin position="351"/>
        <end position="370"/>
    </location>
</feature>
<proteinExistence type="predicted"/>
<feature type="transmembrane region" description="Helical" evidence="6">
    <location>
        <begin position="382"/>
        <end position="400"/>
    </location>
</feature>
<dbReference type="Proteomes" id="UP000887458">
    <property type="component" value="Unassembled WGS sequence"/>
</dbReference>
<accession>A0ABQ8JHZ3</accession>
<evidence type="ECO:0000256" key="5">
    <source>
        <dbReference type="ARBA" id="ARBA00023136"/>
    </source>
</evidence>
<protein>
    <submittedName>
        <fullName evidence="8">Transmembrane protein 87A</fullName>
    </submittedName>
</protein>
<name>A0ABQ8JHZ3_DERPT</name>
<dbReference type="PANTHER" id="PTHR21229:SF1">
    <property type="entry name" value="GH17801P"/>
    <property type="match status" value="1"/>
</dbReference>
<keyword evidence="3" id="KW-0732">Signal</keyword>
<evidence type="ECO:0000256" key="4">
    <source>
        <dbReference type="ARBA" id="ARBA00022989"/>
    </source>
</evidence>
<dbReference type="Pfam" id="PF06814">
    <property type="entry name" value="GOST_TM"/>
    <property type="match status" value="1"/>
</dbReference>
<gene>
    <name evidence="8" type="primary">TMEM87A</name>
    <name evidence="8" type="ORF">DERP_002525</name>
</gene>
<comment type="subcellular location">
    <subcellularLocation>
        <location evidence="1">Membrane</location>
        <topology evidence="1">Multi-pass membrane protein</topology>
    </subcellularLocation>
</comment>
<dbReference type="EMBL" id="NJHN03000037">
    <property type="protein sequence ID" value="KAH9422228.1"/>
    <property type="molecule type" value="Genomic_DNA"/>
</dbReference>
<feature type="transmembrane region" description="Helical" evidence="6">
    <location>
        <begin position="421"/>
        <end position="444"/>
    </location>
</feature>
<feature type="domain" description="GOST seven transmembrane" evidence="7">
    <location>
        <begin position="243"/>
        <end position="488"/>
    </location>
</feature>